<evidence type="ECO:0000313" key="3">
    <source>
        <dbReference type="Proteomes" id="UP000006900"/>
    </source>
</evidence>
<evidence type="ECO:0000313" key="2">
    <source>
        <dbReference type="EMBL" id="CAR72751.1"/>
    </source>
</evidence>
<dbReference type="AlphaFoldDB" id="A0A0H3N180"/>
<protein>
    <submittedName>
        <fullName evidence="2">Doubtful CDS</fullName>
    </submittedName>
</protein>
<gene>
    <name evidence="2" type="ordered locus">MLBr02651</name>
</gene>
<sequence length="105" mass="11584">MILSSIWLIVVGGAVILGMGALYSGMPMYIWKFEAEQAITPRTRSTIAAGTRISTCNQAGFVNCIQHCGFLNRPQSAQKLVAMSRPVVRAVNRYGLDTKILPIWR</sequence>
<proteinExistence type="predicted"/>
<reference evidence="2 3" key="1">
    <citation type="journal article" date="2009" name="Nat. Genet.">
        <title>Comparative genomic and phylogeographic analysis of Mycobacterium leprae.</title>
        <authorList>
            <person name="Monot M."/>
            <person name="Honore N."/>
            <person name="Garnier T."/>
            <person name="Zidane N."/>
            <person name="Sherafi D."/>
            <person name="Paniz-Mondolfi A."/>
            <person name="Matsuoka M."/>
            <person name="Taylor G.M."/>
            <person name="Donoghue H.D."/>
            <person name="Bouwman A."/>
            <person name="Mays S."/>
            <person name="Watson C."/>
            <person name="Lockwood D."/>
            <person name="Khamispour A."/>
            <person name="Dowlati Y."/>
            <person name="Jianping S."/>
            <person name="Rea T.H."/>
            <person name="Vera-Cabrera L."/>
            <person name="Stefani M.M."/>
            <person name="Banu S."/>
            <person name="Macdonald M."/>
            <person name="Sapkota B.R."/>
            <person name="Spencer J.S."/>
            <person name="Thomas J."/>
            <person name="Harshman K."/>
            <person name="Singh P."/>
            <person name="Busso P."/>
            <person name="Gattiker A."/>
            <person name="Rougemont J."/>
            <person name="Brennan P.J."/>
            <person name="Cole S.T."/>
        </authorList>
    </citation>
    <scope>NUCLEOTIDE SEQUENCE [LARGE SCALE GENOMIC DNA]</scope>
    <source>
        <strain evidence="3">Br4923</strain>
    </source>
</reference>
<dbReference type="EMBL" id="FM211192">
    <property type="protein sequence ID" value="CAR72751.1"/>
    <property type="molecule type" value="Genomic_DNA"/>
</dbReference>
<name>A0A0H3N180_MYCLB</name>
<evidence type="ECO:0000256" key="1">
    <source>
        <dbReference type="SAM" id="Phobius"/>
    </source>
</evidence>
<dbReference type="Proteomes" id="UP000006900">
    <property type="component" value="Chromosome"/>
</dbReference>
<keyword evidence="1" id="KW-0812">Transmembrane</keyword>
<organism evidence="2 3">
    <name type="scientific">Mycobacterium leprae (strain Br4923)</name>
    <dbReference type="NCBI Taxonomy" id="561304"/>
    <lineage>
        <taxon>Bacteria</taxon>
        <taxon>Bacillati</taxon>
        <taxon>Actinomycetota</taxon>
        <taxon>Actinomycetes</taxon>
        <taxon>Mycobacteriales</taxon>
        <taxon>Mycobacteriaceae</taxon>
        <taxon>Mycobacterium</taxon>
    </lineage>
</organism>
<dbReference type="HOGENOM" id="CLU_2233547_0_0_11"/>
<feature type="transmembrane region" description="Helical" evidence="1">
    <location>
        <begin position="6"/>
        <end position="23"/>
    </location>
</feature>
<keyword evidence="1" id="KW-0472">Membrane</keyword>
<accession>A0A0H3N180</accession>
<keyword evidence="1" id="KW-1133">Transmembrane helix</keyword>
<dbReference type="KEGG" id="mlb:MLBr02651"/>